<evidence type="ECO:0000256" key="2">
    <source>
        <dbReference type="ARBA" id="ARBA00022723"/>
    </source>
</evidence>
<dbReference type="InterPro" id="IPR033138">
    <property type="entry name" value="Cu_oxidase_CS"/>
</dbReference>
<keyword evidence="5" id="KW-0560">Oxidoreductase</keyword>
<evidence type="ECO:0000313" key="12">
    <source>
        <dbReference type="EMBL" id="TQV91976.1"/>
    </source>
</evidence>
<comment type="caution">
    <text evidence="12">The sequence shown here is derived from an EMBL/GenBank/DDBJ whole genome shotgun (WGS) entry which is preliminary data.</text>
</comment>
<keyword evidence="4" id="KW-0677">Repeat</keyword>
<dbReference type="EMBL" id="SPUK01000017">
    <property type="protein sequence ID" value="TQV91976.1"/>
    <property type="molecule type" value="Genomic_DNA"/>
</dbReference>
<organism evidence="12 13">
    <name type="scientific">Cordyceps javanica</name>
    <dbReference type="NCBI Taxonomy" id="43265"/>
    <lineage>
        <taxon>Eukaryota</taxon>
        <taxon>Fungi</taxon>
        <taxon>Dikarya</taxon>
        <taxon>Ascomycota</taxon>
        <taxon>Pezizomycotina</taxon>
        <taxon>Sordariomycetes</taxon>
        <taxon>Hypocreomycetidae</taxon>
        <taxon>Hypocreales</taxon>
        <taxon>Cordycipitaceae</taxon>
        <taxon>Cordyceps</taxon>
    </lineage>
</organism>
<accession>A0A545VQA8</accession>
<feature type="domain" description="Plastocyanin-like" evidence="9">
    <location>
        <begin position="188"/>
        <end position="315"/>
    </location>
</feature>
<feature type="signal peptide" evidence="8">
    <location>
        <begin position="1"/>
        <end position="16"/>
    </location>
</feature>
<comment type="similarity">
    <text evidence="1">Belongs to the multicopper oxidase family.</text>
</comment>
<dbReference type="SUPFAM" id="SSF49503">
    <property type="entry name" value="Cupredoxins"/>
    <property type="match status" value="3"/>
</dbReference>
<protein>
    <submittedName>
        <fullName evidence="12">Extracellular dihydrogeodin oxidase/laccase</fullName>
    </submittedName>
</protein>
<dbReference type="OrthoDB" id="2121828at2759"/>
<dbReference type="InterPro" id="IPR011706">
    <property type="entry name" value="Cu-oxidase_C"/>
</dbReference>
<evidence type="ECO:0000259" key="10">
    <source>
        <dbReference type="Pfam" id="PF07731"/>
    </source>
</evidence>
<evidence type="ECO:0000256" key="4">
    <source>
        <dbReference type="ARBA" id="ARBA00022737"/>
    </source>
</evidence>
<keyword evidence="2" id="KW-0479">Metal-binding</keyword>
<dbReference type="InterPro" id="IPR045087">
    <property type="entry name" value="Cu-oxidase_fam"/>
</dbReference>
<dbReference type="Pfam" id="PF07731">
    <property type="entry name" value="Cu-oxidase_2"/>
    <property type="match status" value="1"/>
</dbReference>
<dbReference type="PANTHER" id="PTHR11709">
    <property type="entry name" value="MULTI-COPPER OXIDASE"/>
    <property type="match status" value="1"/>
</dbReference>
<evidence type="ECO:0000259" key="9">
    <source>
        <dbReference type="Pfam" id="PF00394"/>
    </source>
</evidence>
<dbReference type="InterPro" id="IPR008972">
    <property type="entry name" value="Cupredoxin"/>
</dbReference>
<dbReference type="FunFam" id="2.60.40.420:FF:000021">
    <property type="entry name" value="Extracellular dihydrogeodin oxidase/laccase"/>
    <property type="match status" value="1"/>
</dbReference>
<dbReference type="PANTHER" id="PTHR11709:SF502">
    <property type="entry name" value="MULTICOPPER OXIDASE"/>
    <property type="match status" value="1"/>
</dbReference>
<evidence type="ECO:0000256" key="3">
    <source>
        <dbReference type="ARBA" id="ARBA00022729"/>
    </source>
</evidence>
<dbReference type="GO" id="GO:0005507">
    <property type="term" value="F:copper ion binding"/>
    <property type="evidence" value="ECO:0007669"/>
    <property type="project" value="InterPro"/>
</dbReference>
<dbReference type="CDD" id="cd13854">
    <property type="entry name" value="CuRO_1_MaLCC_like"/>
    <property type="match status" value="1"/>
</dbReference>
<evidence type="ECO:0000256" key="7">
    <source>
        <dbReference type="ARBA" id="ARBA00023180"/>
    </source>
</evidence>
<dbReference type="Gene3D" id="2.60.40.420">
    <property type="entry name" value="Cupredoxins - blue copper proteins"/>
    <property type="match status" value="3"/>
</dbReference>
<dbReference type="InterPro" id="IPR011707">
    <property type="entry name" value="Cu-oxidase-like_N"/>
</dbReference>
<dbReference type="FunFam" id="2.60.40.420:FF:000038">
    <property type="entry name" value="Extracellular dihydrogeodin oxidase/laccase"/>
    <property type="match status" value="1"/>
</dbReference>
<gene>
    <name evidence="12" type="ORF">IF1G_09561</name>
</gene>
<reference evidence="12 13" key="1">
    <citation type="journal article" date="2019" name="Appl. Microbiol. Biotechnol.">
        <title>Genome sequence of Isaria javanica and comparative genome analysis insights into family S53 peptidase evolution in fungal entomopathogens.</title>
        <authorList>
            <person name="Lin R."/>
            <person name="Zhang X."/>
            <person name="Xin B."/>
            <person name="Zou M."/>
            <person name="Gao Y."/>
            <person name="Qin F."/>
            <person name="Hu Q."/>
            <person name="Xie B."/>
            <person name="Cheng X."/>
        </authorList>
    </citation>
    <scope>NUCLEOTIDE SEQUENCE [LARGE SCALE GENOMIC DNA]</scope>
    <source>
        <strain evidence="12 13">IJ1G</strain>
    </source>
</reference>
<name>A0A545VQA8_9HYPO</name>
<dbReference type="Pfam" id="PF07732">
    <property type="entry name" value="Cu-oxidase_3"/>
    <property type="match status" value="1"/>
</dbReference>
<evidence type="ECO:0000256" key="1">
    <source>
        <dbReference type="ARBA" id="ARBA00010609"/>
    </source>
</evidence>
<keyword evidence="3 8" id="KW-0732">Signal</keyword>
<evidence type="ECO:0000256" key="6">
    <source>
        <dbReference type="ARBA" id="ARBA00023008"/>
    </source>
</evidence>
<feature type="domain" description="Plastocyanin-like" evidence="11">
    <location>
        <begin position="62"/>
        <end position="178"/>
    </location>
</feature>
<dbReference type="Pfam" id="PF00394">
    <property type="entry name" value="Cu-oxidase"/>
    <property type="match status" value="1"/>
</dbReference>
<proteinExistence type="inferred from homology"/>
<dbReference type="InterPro" id="IPR002355">
    <property type="entry name" value="Cu_oxidase_Cu_BS"/>
</dbReference>
<keyword evidence="7" id="KW-0325">Glycoprotein</keyword>
<sequence length="567" mass="61463">MKSLLCLAGLLSVAHCSTIREREACAGNTATARSEWCDFSIDTNYYDEVPDTGVTREYHFDVQELTAAPDGFPRTVYAVNGIVPGPTIVADWGDTVVVHVTNSLAEAKNGTSIHFHGIRQNYTNQMDGVTSITQCPIAVGDSMTYTWRATQYGSSWYHSHIGLQAWEGVAGAILINGPATANYDVDKGTVFLSDWSHRTADSLYSSAITSGPPLLDTGLINGTNVWNNSGTVVGHRFNTSFTSGESYRLRLINGALDTHFKFSIDNHTMTVIAADFVPIQPYDTTVLDISIGQRYDVVVRADQASVASDFWMRAIPQVACSNSGNADDIRGIVYYGDAPGTPTTTGHGYVDACVDEPVASLVPHLAVDAGEQHWVDLEEVSILVVSDVLLWTLNGTSFNASWANPTLLQLLHNSGDAAAAADYTTDSHVVQLDEADQWVYLVVQAENAVPHPIHLHGHDFFILGQGTGTYDAGRDLLSLANPARRDVAMLLGSGYLVLAFKTDNPGAWLMHCHIGWHTNMGLALQFVERPDAARELIDADFLNSTCAAWSSYTAAHAVEQAKYDDGI</sequence>
<dbReference type="PROSITE" id="PS00079">
    <property type="entry name" value="MULTICOPPER_OXIDASE1"/>
    <property type="match status" value="1"/>
</dbReference>
<dbReference type="CDD" id="cd13880">
    <property type="entry name" value="CuRO_2_MaLCC_like"/>
    <property type="match status" value="1"/>
</dbReference>
<evidence type="ECO:0000256" key="8">
    <source>
        <dbReference type="SAM" id="SignalP"/>
    </source>
</evidence>
<keyword evidence="13" id="KW-1185">Reference proteome</keyword>
<dbReference type="STRING" id="43265.A0A545VQA8"/>
<evidence type="ECO:0000259" key="11">
    <source>
        <dbReference type="Pfam" id="PF07732"/>
    </source>
</evidence>
<keyword evidence="6" id="KW-0186">Copper</keyword>
<dbReference type="GO" id="GO:0016491">
    <property type="term" value="F:oxidoreductase activity"/>
    <property type="evidence" value="ECO:0007669"/>
    <property type="project" value="UniProtKB-KW"/>
</dbReference>
<feature type="domain" description="Plastocyanin-like" evidence="10">
    <location>
        <begin position="401"/>
        <end position="531"/>
    </location>
</feature>
<feature type="chain" id="PRO_5022001475" evidence="8">
    <location>
        <begin position="17"/>
        <end position="567"/>
    </location>
</feature>
<evidence type="ECO:0000313" key="13">
    <source>
        <dbReference type="Proteomes" id="UP000315783"/>
    </source>
</evidence>
<dbReference type="PROSITE" id="PS00080">
    <property type="entry name" value="MULTICOPPER_OXIDASE2"/>
    <property type="match status" value="1"/>
</dbReference>
<dbReference type="InterPro" id="IPR001117">
    <property type="entry name" value="Cu-oxidase_2nd"/>
</dbReference>
<evidence type="ECO:0000256" key="5">
    <source>
        <dbReference type="ARBA" id="ARBA00023002"/>
    </source>
</evidence>
<dbReference type="CDD" id="cd13901">
    <property type="entry name" value="CuRO_3_MaLCC_like"/>
    <property type="match status" value="1"/>
</dbReference>
<dbReference type="Proteomes" id="UP000315783">
    <property type="component" value="Unassembled WGS sequence"/>
</dbReference>
<dbReference type="AlphaFoldDB" id="A0A545VQA8"/>